<dbReference type="Pfam" id="PF13837">
    <property type="entry name" value="Myb_DNA-bind_4"/>
    <property type="match status" value="1"/>
</dbReference>
<feature type="domain" description="Myb/SANT-like DNA-binding" evidence="7">
    <location>
        <begin position="35"/>
        <end position="125"/>
    </location>
</feature>
<dbReference type="AlphaFoldDB" id="A0A653DF57"/>
<gene>
    <name evidence="8" type="ORF">CALMAC_LOCUS16835</name>
</gene>
<dbReference type="GO" id="GO:0005634">
    <property type="term" value="C:nucleus"/>
    <property type="evidence" value="ECO:0007669"/>
    <property type="project" value="UniProtKB-SubCell"/>
</dbReference>
<evidence type="ECO:0000313" key="9">
    <source>
        <dbReference type="Proteomes" id="UP000410492"/>
    </source>
</evidence>
<reference evidence="8 9" key="1">
    <citation type="submission" date="2019-01" db="EMBL/GenBank/DDBJ databases">
        <authorList>
            <person name="Sayadi A."/>
        </authorList>
    </citation>
    <scope>NUCLEOTIDE SEQUENCE [LARGE SCALE GENOMIC DNA]</scope>
</reference>
<keyword evidence="4" id="KW-0804">Transcription</keyword>
<keyword evidence="2" id="KW-0805">Transcription regulation</keyword>
<accession>A0A653DF57</accession>
<feature type="compositionally biased region" description="Low complexity" evidence="6">
    <location>
        <begin position="1"/>
        <end position="12"/>
    </location>
</feature>
<dbReference type="GO" id="GO:0010468">
    <property type="term" value="P:regulation of gene expression"/>
    <property type="evidence" value="ECO:0007669"/>
    <property type="project" value="UniProtKB-ARBA"/>
</dbReference>
<feature type="region of interest" description="Disordered" evidence="6">
    <location>
        <begin position="1"/>
        <end position="24"/>
    </location>
</feature>
<keyword evidence="9" id="KW-1185">Reference proteome</keyword>
<dbReference type="GO" id="GO:0003677">
    <property type="term" value="F:DNA binding"/>
    <property type="evidence" value="ECO:0007669"/>
    <property type="project" value="UniProtKB-KW"/>
</dbReference>
<dbReference type="OrthoDB" id="10065625at2759"/>
<evidence type="ECO:0000256" key="4">
    <source>
        <dbReference type="ARBA" id="ARBA00023163"/>
    </source>
</evidence>
<evidence type="ECO:0000256" key="3">
    <source>
        <dbReference type="ARBA" id="ARBA00023125"/>
    </source>
</evidence>
<evidence type="ECO:0000256" key="6">
    <source>
        <dbReference type="SAM" id="MobiDB-lite"/>
    </source>
</evidence>
<evidence type="ECO:0000256" key="5">
    <source>
        <dbReference type="ARBA" id="ARBA00023242"/>
    </source>
</evidence>
<organism evidence="8 9">
    <name type="scientific">Callosobruchus maculatus</name>
    <name type="common">Southern cowpea weevil</name>
    <name type="synonym">Pulse bruchid</name>
    <dbReference type="NCBI Taxonomy" id="64391"/>
    <lineage>
        <taxon>Eukaryota</taxon>
        <taxon>Metazoa</taxon>
        <taxon>Ecdysozoa</taxon>
        <taxon>Arthropoda</taxon>
        <taxon>Hexapoda</taxon>
        <taxon>Insecta</taxon>
        <taxon>Pterygota</taxon>
        <taxon>Neoptera</taxon>
        <taxon>Endopterygota</taxon>
        <taxon>Coleoptera</taxon>
        <taxon>Polyphaga</taxon>
        <taxon>Cucujiformia</taxon>
        <taxon>Chrysomeloidea</taxon>
        <taxon>Chrysomelidae</taxon>
        <taxon>Bruchinae</taxon>
        <taxon>Bruchini</taxon>
        <taxon>Callosobruchus</taxon>
    </lineage>
</organism>
<protein>
    <recommendedName>
        <fullName evidence="7">Myb/SANT-like DNA-binding domain-containing protein</fullName>
    </recommendedName>
</protein>
<dbReference type="InterPro" id="IPR044822">
    <property type="entry name" value="Myb_DNA-bind_4"/>
</dbReference>
<evidence type="ECO:0000256" key="1">
    <source>
        <dbReference type="ARBA" id="ARBA00004123"/>
    </source>
</evidence>
<dbReference type="Proteomes" id="UP000410492">
    <property type="component" value="Unassembled WGS sequence"/>
</dbReference>
<feature type="region of interest" description="Disordered" evidence="6">
    <location>
        <begin position="156"/>
        <end position="183"/>
    </location>
</feature>
<keyword evidence="5" id="KW-0539">Nucleus</keyword>
<evidence type="ECO:0000313" key="8">
    <source>
        <dbReference type="EMBL" id="VEN58476.1"/>
    </source>
</evidence>
<proteinExistence type="predicted"/>
<comment type="subcellular location">
    <subcellularLocation>
        <location evidence="1">Nucleus</location>
    </subcellularLocation>
</comment>
<evidence type="ECO:0000256" key="2">
    <source>
        <dbReference type="ARBA" id="ARBA00023015"/>
    </source>
</evidence>
<dbReference type="PANTHER" id="PTHR21654:SF84">
    <property type="entry name" value="SI:DKEY-66I24.7"/>
    <property type="match status" value="1"/>
</dbReference>
<name>A0A653DF57_CALMS</name>
<keyword evidence="3" id="KW-0238">DNA-binding</keyword>
<sequence>MAKSVKVVSLVASKEEDDPSTSQQPIIYINETDSRTEWGHNPTKEMLKLYDEKCDMLEQGIISTQKKLWEMVSKDMNNQGYYYSAQQCENKWKSLKRCYRSKQERLEKYGVCKRPCPFEDEMQEIFKKRPHEALYNPKGVVDAFMKIKHEIDKNADTYLNDPPGFSNFNPNSDEEYADASEQPAEQVSQVILQDNTQLVEELAELRKTITKHTRMTAQLIKETMDVQEKFARYFEGAAQRDAQRMDLEVMRADQQNEMVKQMVLQNSILQKLLDKM</sequence>
<dbReference type="PANTHER" id="PTHR21654">
    <property type="entry name" value="FI21293P1"/>
    <property type="match status" value="1"/>
</dbReference>
<dbReference type="Gene3D" id="1.10.10.60">
    <property type="entry name" value="Homeodomain-like"/>
    <property type="match status" value="1"/>
</dbReference>
<dbReference type="EMBL" id="CAACVG010011619">
    <property type="protein sequence ID" value="VEN58476.1"/>
    <property type="molecule type" value="Genomic_DNA"/>
</dbReference>
<evidence type="ECO:0000259" key="7">
    <source>
        <dbReference type="Pfam" id="PF13837"/>
    </source>
</evidence>